<proteinExistence type="inferred from homology"/>
<evidence type="ECO:0000256" key="2">
    <source>
        <dbReference type="ARBA" id="ARBA00023211"/>
    </source>
</evidence>
<dbReference type="HAMAP" id="MF_01854">
    <property type="entry name" value="FBPase_class3"/>
    <property type="match status" value="1"/>
</dbReference>
<dbReference type="UniPathway" id="UPA00138"/>
<keyword evidence="1 4" id="KW-0378">Hydrolase</keyword>
<keyword evidence="6" id="KW-1185">Reference proteome</keyword>
<sequence length="671" mass="76925">MSPIDSKTNERQVENDRRILELLAQTFPNISAASTEIINLEAILNLPKGTEHFVADLHGEHEAFRHILKNASGNIKRKVTDLYGTSMRESEIRQLCSLIYYPEEKMQIVHSTEENMYDFYTITLHQLIRVCQSVSSKYTRSKVRKALPKEFAYIIEELLHESRGEYDKQGYFNRILETIVSTGQADAFIVALCKVIQKLSIDQLHILGDVYDRGPGAHLIMDTLCHYGNWDIQWGNHDILWMGAAAGNKCCIANVIRVSLRYANLTTLEDGYGINLLPLATMAMETYADDPCIEFAPKVDAEQTEHPEKALRLMAQMHKAIAVIQFKLEGAMTLKHPEWEMTGRNLLHRIDFEKGTVNIDGKDYEMSDMNFPTVDPANPYRLTEEEEELINKLHHSFTVSTGLKRHISCLFSHGCMYGIYNSNLLFHASMPLNADGSLKEVMVNRQKYRGRELFHQIGMLVRSAFNDDTPPADKDYARDYYWYLWCGPDSPLFDKSKMTTFERYFIKDPEAHKEEKGHYYTLRQKEEVCDMILDEFKVEGSQRHIINGHVPVRAKKGESPIRANGKLMVIDGGFAKAYHKTTGIAGYTLIYHSSNFELVEHEPFISEEEAIRSGTDIVRSTKMVEQTSQRIRVRDTDKGKILQSQIDELTELLYAFRHGIIKESNAGKIVL</sequence>
<comment type="pathway">
    <text evidence="4">Carbohydrate biosynthesis; gluconeogenesis.</text>
</comment>
<protein>
    <recommendedName>
        <fullName evidence="4">Fructose-1,6-bisphosphatase class 3</fullName>
        <shortName evidence="4">FBPase class 3</shortName>
        <ecNumber evidence="4">3.1.3.11</ecNumber>
    </recommendedName>
    <alternativeName>
        <fullName evidence="4">D-fructose-1,6-bisphosphate 1-phosphohydrolase class 3</fullName>
    </alternativeName>
</protein>
<dbReference type="GO" id="GO:0042132">
    <property type="term" value="F:fructose 1,6-bisphosphate 1-phosphatase activity"/>
    <property type="evidence" value="ECO:0007669"/>
    <property type="project" value="UniProtKB-UniRule"/>
</dbReference>
<reference evidence="6" key="1">
    <citation type="submission" date="2018-02" db="EMBL/GenBank/DDBJ databases">
        <authorList>
            <person name="Clavel T."/>
            <person name="Strowig T."/>
        </authorList>
    </citation>
    <scope>NUCLEOTIDE SEQUENCE [LARGE SCALE GENOMIC DNA]</scope>
    <source>
        <strain evidence="6">DSM 103720</strain>
    </source>
</reference>
<dbReference type="GO" id="GO:0006094">
    <property type="term" value="P:gluconeogenesis"/>
    <property type="evidence" value="ECO:0007669"/>
    <property type="project" value="UniProtKB-UniRule"/>
</dbReference>
<dbReference type="EC" id="3.1.3.11" evidence="4"/>
<dbReference type="SUPFAM" id="SSF56300">
    <property type="entry name" value="Metallo-dependent phosphatases"/>
    <property type="match status" value="1"/>
</dbReference>
<comment type="cofactor">
    <cofactor evidence="4">
        <name>Mn(2+)</name>
        <dbReference type="ChEBI" id="CHEBI:29035"/>
    </cofactor>
</comment>
<dbReference type="InterPro" id="IPR029052">
    <property type="entry name" value="Metallo-depent_PP-like"/>
</dbReference>
<keyword evidence="3 4" id="KW-0119">Carbohydrate metabolism</keyword>
<evidence type="ECO:0000313" key="6">
    <source>
        <dbReference type="Proteomes" id="UP000244905"/>
    </source>
</evidence>
<evidence type="ECO:0000256" key="1">
    <source>
        <dbReference type="ARBA" id="ARBA00022801"/>
    </source>
</evidence>
<name>A0A2V1IPR0_9BACT</name>
<gene>
    <name evidence="4" type="primary">fbp</name>
    <name evidence="5" type="ORF">C5O23_00365</name>
</gene>
<evidence type="ECO:0000256" key="3">
    <source>
        <dbReference type="ARBA" id="ARBA00023277"/>
    </source>
</evidence>
<dbReference type="AlphaFoldDB" id="A0A2V1IPR0"/>
<evidence type="ECO:0000313" key="5">
    <source>
        <dbReference type="EMBL" id="PWB04410.1"/>
    </source>
</evidence>
<comment type="similarity">
    <text evidence="4">Belongs to the FBPase class 3 family.</text>
</comment>
<comment type="catalytic activity">
    <reaction evidence="4">
        <text>beta-D-fructose 1,6-bisphosphate + H2O = beta-D-fructose 6-phosphate + phosphate</text>
        <dbReference type="Rhea" id="RHEA:11064"/>
        <dbReference type="ChEBI" id="CHEBI:15377"/>
        <dbReference type="ChEBI" id="CHEBI:32966"/>
        <dbReference type="ChEBI" id="CHEBI:43474"/>
        <dbReference type="ChEBI" id="CHEBI:57634"/>
        <dbReference type="EC" id="3.1.3.11"/>
    </reaction>
</comment>
<keyword evidence="2 4" id="KW-0464">Manganese</keyword>
<dbReference type="Pfam" id="PF06874">
    <property type="entry name" value="FBPase_2"/>
    <property type="match status" value="1"/>
</dbReference>
<dbReference type="Proteomes" id="UP000244905">
    <property type="component" value="Unassembled WGS sequence"/>
</dbReference>
<dbReference type="PIRSF" id="PIRSF000906">
    <property type="entry name" value="FBPtase_Bacill"/>
    <property type="match status" value="1"/>
</dbReference>
<dbReference type="InterPro" id="IPR009164">
    <property type="entry name" value="FBPtase_class3"/>
</dbReference>
<organism evidence="5 6">
    <name type="scientific">Duncaniella muris</name>
    <dbReference type="NCBI Taxonomy" id="2094150"/>
    <lineage>
        <taxon>Bacteria</taxon>
        <taxon>Pseudomonadati</taxon>
        <taxon>Bacteroidota</taxon>
        <taxon>Bacteroidia</taxon>
        <taxon>Bacteroidales</taxon>
        <taxon>Muribaculaceae</taxon>
        <taxon>Duncaniella</taxon>
    </lineage>
</organism>
<dbReference type="RefSeq" id="WP_107030966.1">
    <property type="nucleotide sequence ID" value="NZ_CAJSYL010000024.1"/>
</dbReference>
<evidence type="ECO:0000256" key="4">
    <source>
        <dbReference type="HAMAP-Rule" id="MF_01854"/>
    </source>
</evidence>
<comment type="caution">
    <text evidence="5">The sequence shown here is derived from an EMBL/GenBank/DDBJ whole genome shotgun (WGS) entry which is preliminary data.</text>
</comment>
<dbReference type="GeneID" id="82524800"/>
<dbReference type="Gene3D" id="3.60.21.10">
    <property type="match status" value="1"/>
</dbReference>
<dbReference type="EMBL" id="PUEC01000001">
    <property type="protein sequence ID" value="PWB04410.1"/>
    <property type="molecule type" value="Genomic_DNA"/>
</dbReference>
<accession>A0A2V1IPR0</accession>